<protein>
    <recommendedName>
        <fullName evidence="1">site-specific DNA-methyltransferase (adenine-specific)</fullName>
        <ecNumber evidence="1">2.1.1.72</ecNumber>
    </recommendedName>
</protein>
<dbReference type="EMBL" id="JAUDEN010000015">
    <property type="protein sequence ID" value="MDM8325446.1"/>
    <property type="molecule type" value="Genomic_DNA"/>
</dbReference>
<keyword evidence="4" id="KW-0949">S-adenosyl-L-methionine</keyword>
<dbReference type="EC" id="2.1.1.72" evidence="1"/>
<evidence type="ECO:0000256" key="6">
    <source>
        <dbReference type="ARBA" id="ARBA00023125"/>
    </source>
</evidence>
<comment type="catalytic activity">
    <reaction evidence="7">
        <text>a 2'-deoxyadenosine in DNA + S-adenosyl-L-methionine = an N(6)-methyl-2'-deoxyadenosine in DNA + S-adenosyl-L-homocysteine + H(+)</text>
        <dbReference type="Rhea" id="RHEA:15197"/>
        <dbReference type="Rhea" id="RHEA-COMP:12418"/>
        <dbReference type="Rhea" id="RHEA-COMP:12419"/>
        <dbReference type="ChEBI" id="CHEBI:15378"/>
        <dbReference type="ChEBI" id="CHEBI:57856"/>
        <dbReference type="ChEBI" id="CHEBI:59789"/>
        <dbReference type="ChEBI" id="CHEBI:90615"/>
        <dbReference type="ChEBI" id="CHEBI:90616"/>
        <dbReference type="EC" id="2.1.1.72"/>
    </reaction>
</comment>
<dbReference type="GO" id="GO:0032259">
    <property type="term" value="P:methylation"/>
    <property type="evidence" value="ECO:0007669"/>
    <property type="project" value="UniProtKB-KW"/>
</dbReference>
<dbReference type="PRINTS" id="PR00507">
    <property type="entry name" value="N12N6MTFRASE"/>
</dbReference>
<gene>
    <name evidence="9" type="ORF">QUW60_09445</name>
</gene>
<dbReference type="Proteomes" id="UP001169458">
    <property type="component" value="Unassembled WGS sequence"/>
</dbReference>
<dbReference type="PANTHER" id="PTHR33841">
    <property type="entry name" value="DNA METHYLTRANSFERASE YEEA-RELATED"/>
    <property type="match status" value="1"/>
</dbReference>
<evidence type="ECO:0000313" key="9">
    <source>
        <dbReference type="EMBL" id="MDM8325446.1"/>
    </source>
</evidence>
<evidence type="ECO:0000256" key="2">
    <source>
        <dbReference type="ARBA" id="ARBA00022603"/>
    </source>
</evidence>
<dbReference type="InterPro" id="IPR029063">
    <property type="entry name" value="SAM-dependent_MTases_sf"/>
</dbReference>
<dbReference type="InterPro" id="IPR050953">
    <property type="entry name" value="N4_N6_ade-DNA_methylase"/>
</dbReference>
<keyword evidence="6" id="KW-0238">DNA-binding</keyword>
<proteinExistence type="predicted"/>
<reference evidence="10" key="1">
    <citation type="submission" date="2023-07" db="EMBL/GenBank/DDBJ databases">
        <title>Identification and characterization of horizontal gene transfer across gut microbiota members of farm animals based on homology search.</title>
        <authorList>
            <person name="Schwarzerova J."/>
            <person name="Nykrynova M."/>
            <person name="Jureckova K."/>
            <person name="Cejkova D."/>
            <person name="Rychlik I."/>
        </authorList>
    </citation>
    <scope>NUCLEOTIDE SEQUENCE [LARGE SCALE GENOMIC DNA]</scope>
    <source>
        <strain evidence="10">109_WCHN</strain>
    </source>
</reference>
<dbReference type="PROSITE" id="PS00092">
    <property type="entry name" value="N6_MTASE"/>
    <property type="match status" value="1"/>
</dbReference>
<dbReference type="InterPro" id="IPR011639">
    <property type="entry name" value="MethylTrfase_TaqI-like_dom"/>
</dbReference>
<evidence type="ECO:0000256" key="4">
    <source>
        <dbReference type="ARBA" id="ARBA00022691"/>
    </source>
</evidence>
<name>A0ABT7VGN3_9BACE</name>
<evidence type="ECO:0000256" key="3">
    <source>
        <dbReference type="ARBA" id="ARBA00022679"/>
    </source>
</evidence>
<evidence type="ECO:0000256" key="5">
    <source>
        <dbReference type="ARBA" id="ARBA00022747"/>
    </source>
</evidence>
<keyword evidence="5" id="KW-0680">Restriction system</keyword>
<dbReference type="GO" id="GO:0008168">
    <property type="term" value="F:methyltransferase activity"/>
    <property type="evidence" value="ECO:0007669"/>
    <property type="project" value="UniProtKB-KW"/>
</dbReference>
<dbReference type="PANTHER" id="PTHR33841:SF6">
    <property type="entry name" value="TYPE II METHYLTRANSFERASE M.HINDII"/>
    <property type="match status" value="1"/>
</dbReference>
<keyword evidence="3" id="KW-0808">Transferase</keyword>
<dbReference type="RefSeq" id="WP_289560082.1">
    <property type="nucleotide sequence ID" value="NZ_JAUDEN010000015.1"/>
</dbReference>
<keyword evidence="2 9" id="KW-0489">Methyltransferase</keyword>
<dbReference type="InterPro" id="IPR002052">
    <property type="entry name" value="DNA_methylase_N6_adenine_CS"/>
</dbReference>
<evidence type="ECO:0000313" key="10">
    <source>
        <dbReference type="Proteomes" id="UP001169458"/>
    </source>
</evidence>
<dbReference type="Pfam" id="PF07669">
    <property type="entry name" value="Eco57I"/>
    <property type="match status" value="1"/>
</dbReference>
<evidence type="ECO:0000259" key="8">
    <source>
        <dbReference type="Pfam" id="PF07669"/>
    </source>
</evidence>
<comment type="caution">
    <text evidence="9">The sequence shown here is derived from an EMBL/GenBank/DDBJ whole genome shotgun (WGS) entry which is preliminary data.</text>
</comment>
<dbReference type="Gene3D" id="3.40.50.150">
    <property type="entry name" value="Vaccinia Virus protein VP39"/>
    <property type="match status" value="1"/>
</dbReference>
<dbReference type="SUPFAM" id="SSF53335">
    <property type="entry name" value="S-adenosyl-L-methionine-dependent methyltransferases"/>
    <property type="match status" value="1"/>
</dbReference>
<feature type="domain" description="Type II methyltransferase M.TaqI-like" evidence="8">
    <location>
        <begin position="190"/>
        <end position="367"/>
    </location>
</feature>
<sequence>MTQRIIDFENRKVKEACGETVGVGLFAPNMPPDMPKDMETISSLVHRSLIEDMIFTFFVSKGIGVEEAEKLLGLGFVMAKETHEFIDWIAGNDIPSLCECLHVSYLNSSFIYRNNKVERIRSKSNLIETGAVYTQTSITDEIVYNTLEHYNVYDDICILDFACGTGRFYDSIVKCLHEKYGMQPNDSVLKNICAVDIDVNAVNITRLKAVSYLDRICADSLEAVSKRVLWRNALMDDGMFSDSLKGLSFQDFGGCMEKFDIIVSNPPYLVLKPNKKKIADEKGNRLMQMVNYFRKSGLYNHSIEGMLNLYQLSIERMLGFLKPDGMMGIICPSTLFADVSASKLRKHLLLKNTILTIKSFSEAAQLFENVTQASNIFYMRKGGKTDKIEIAVGVERFEVEISLIKQLFGNNMEIPLISKQGWNVLKKLSFCQPLRSYHNIRNRRGELDLTLSKQYITKEITPYRLVRGNMIGADGIKGGSQEFVQEDFLKTRSNDYITKDFNKRRLICQQISNGGQGRRLKFVFCGASDILGNSCNYISSDYSTLQKLYLLLNSSLLNWRFKVTSSNNHINNYELDELPLVNLDLVDDKFEYTSQEKLDAYIGSLYGLSAEEIRYVAV</sequence>
<organism evidence="9 10">
    <name type="scientific">Bacteroides gallinaceum</name>
    <dbReference type="NCBI Taxonomy" id="1462571"/>
    <lineage>
        <taxon>Bacteria</taxon>
        <taxon>Pseudomonadati</taxon>
        <taxon>Bacteroidota</taxon>
        <taxon>Bacteroidia</taxon>
        <taxon>Bacteroidales</taxon>
        <taxon>Bacteroidaceae</taxon>
        <taxon>Bacteroides</taxon>
    </lineage>
</organism>
<keyword evidence="10" id="KW-1185">Reference proteome</keyword>
<evidence type="ECO:0000256" key="7">
    <source>
        <dbReference type="ARBA" id="ARBA00047942"/>
    </source>
</evidence>
<accession>A0ABT7VGN3</accession>
<evidence type="ECO:0000256" key="1">
    <source>
        <dbReference type="ARBA" id="ARBA00011900"/>
    </source>
</evidence>